<comment type="similarity">
    <text evidence="1">Belongs to the alpha-IPM synthase/homocitrate synthase family.</text>
</comment>
<dbReference type="Gene3D" id="3.20.20.70">
    <property type="entry name" value="Aldolase class I"/>
    <property type="match status" value="1"/>
</dbReference>
<proteinExistence type="inferred from homology"/>
<dbReference type="PROSITE" id="PS50991">
    <property type="entry name" value="PYR_CT"/>
    <property type="match status" value="1"/>
</dbReference>
<keyword evidence="3" id="KW-0412">Isoleucine biosynthesis</keyword>
<evidence type="ECO:0000256" key="3">
    <source>
        <dbReference type="ARBA" id="ARBA00022624"/>
    </source>
</evidence>
<dbReference type="PANTHER" id="PTHR43538:SF1">
    <property type="entry name" value="(R)-CITRAMALATE SYNTHASE"/>
    <property type="match status" value="1"/>
</dbReference>
<evidence type="ECO:0000256" key="8">
    <source>
        <dbReference type="NCBIfam" id="TIGR00977"/>
    </source>
</evidence>
<evidence type="ECO:0000313" key="11">
    <source>
        <dbReference type="Proteomes" id="UP001596139"/>
    </source>
</evidence>
<keyword evidence="4" id="KW-0808">Transferase</keyword>
<dbReference type="Pfam" id="PF08502">
    <property type="entry name" value="LeuA_dimer"/>
    <property type="match status" value="1"/>
</dbReference>
<dbReference type="Pfam" id="PF00682">
    <property type="entry name" value="HMGL-like"/>
    <property type="match status" value="1"/>
</dbReference>
<reference evidence="11" key="1">
    <citation type="journal article" date="2019" name="Int. J. Syst. Evol. Microbiol.">
        <title>The Global Catalogue of Microorganisms (GCM) 10K type strain sequencing project: providing services to taxonomists for standard genome sequencing and annotation.</title>
        <authorList>
            <consortium name="The Broad Institute Genomics Platform"/>
            <consortium name="The Broad Institute Genome Sequencing Center for Infectious Disease"/>
            <person name="Wu L."/>
            <person name="Ma J."/>
        </authorList>
    </citation>
    <scope>NUCLEOTIDE SEQUENCE [LARGE SCALE GENOMIC DNA]</scope>
    <source>
        <strain evidence="11">CGMCC 1.15180</strain>
    </source>
</reference>
<dbReference type="InterPro" id="IPR013785">
    <property type="entry name" value="Aldolase_TIM"/>
</dbReference>
<dbReference type="SUPFAM" id="SSF110921">
    <property type="entry name" value="2-isopropylmalate synthase LeuA, allosteric (dimerisation) domain"/>
    <property type="match status" value="1"/>
</dbReference>
<evidence type="ECO:0000256" key="2">
    <source>
        <dbReference type="ARBA" id="ARBA00022605"/>
    </source>
</evidence>
<dbReference type="SMART" id="SM00917">
    <property type="entry name" value="LeuA_dimer"/>
    <property type="match status" value="1"/>
</dbReference>
<dbReference type="InterPro" id="IPR000891">
    <property type="entry name" value="PYR_CT"/>
</dbReference>
<comment type="catalytic activity">
    <reaction evidence="7">
        <text>pyruvate + acetyl-CoA + H2O = (3R)-citramalate + CoA + H(+)</text>
        <dbReference type="Rhea" id="RHEA:19045"/>
        <dbReference type="ChEBI" id="CHEBI:15361"/>
        <dbReference type="ChEBI" id="CHEBI:15377"/>
        <dbReference type="ChEBI" id="CHEBI:15378"/>
        <dbReference type="ChEBI" id="CHEBI:30934"/>
        <dbReference type="ChEBI" id="CHEBI:57287"/>
        <dbReference type="ChEBI" id="CHEBI:57288"/>
        <dbReference type="EC" id="2.3.3.21"/>
    </reaction>
</comment>
<evidence type="ECO:0000256" key="6">
    <source>
        <dbReference type="ARBA" id="ARBA00029440"/>
    </source>
</evidence>
<dbReference type="RefSeq" id="WP_051861609.1">
    <property type="nucleotide sequence ID" value="NZ_JBHSPX010000009.1"/>
</dbReference>
<evidence type="ECO:0000256" key="1">
    <source>
        <dbReference type="ARBA" id="ARBA00006154"/>
    </source>
</evidence>
<comment type="caution">
    <text evidence="10">The sequence shown here is derived from an EMBL/GenBank/DDBJ whole genome shotgun (WGS) entry which is preliminary data.</text>
</comment>
<evidence type="ECO:0000313" key="10">
    <source>
        <dbReference type="EMBL" id="MFC6067173.1"/>
    </source>
</evidence>
<gene>
    <name evidence="10" type="primary">cimA</name>
    <name evidence="10" type="ORF">ACFP4F_32155</name>
</gene>
<name>A0ABW1MUX7_9ACTN</name>
<sequence>MTALRPAAPRNGCHILDTTLLDGARHDGIDLTVADRLSIARHLDGFGVGFLAGGRPGTDPRDREFFVRAREELDLVHAQLVAHGEPAPVGTAPGRDPRLRALLDSAAPVLTLTADADPRHPAAAPGTTPDEQLTALARSVRYLRDAGRRVFVEYGHFFDGYRADPGHATEAVRAAARAGAEVVVLRDTNGGSLPGHLTAVVRGVLAETGARLGIHAQNDAECAVAGTLAAVAAGATHLQCTANGYGERAGHADLFAVVAALELKYGIPVLPEGGLRKLTRVSRTIADTVRLAPATHQPYVGGSAFAHKAGLHASAIKVDPDLYQHIDPERVGNTMRMLVSDMAGRASVELKARELGIEVGGDREAVGRIIAQIKERERRGYTYESADASFELLLRQELTGVREFFTVESWRCISEQYGAAAAPDEATVKLRVKDDRAIATAEGSGPADALAAALRDALEPYYPGVSRLRLRDCDVRLPGHGSGAGSPATVLVTLADERGAWTTVGVHPDLVSASFRALHEGYVYGLLRSEEFLAGVRSGLSAPRPLSAR</sequence>
<accession>A0ABW1MUX7</accession>
<evidence type="ECO:0000259" key="9">
    <source>
        <dbReference type="PROSITE" id="PS50991"/>
    </source>
</evidence>
<evidence type="ECO:0000256" key="5">
    <source>
        <dbReference type="ARBA" id="ARBA00023304"/>
    </source>
</evidence>
<keyword evidence="5" id="KW-0100">Branched-chain amino acid biosynthesis</keyword>
<keyword evidence="2" id="KW-0028">Amino-acid biosynthesis</keyword>
<dbReference type="InterPro" id="IPR005675">
    <property type="entry name" value="Citramal_synthase"/>
</dbReference>
<dbReference type="EMBL" id="JBHSPX010000009">
    <property type="protein sequence ID" value="MFC6067173.1"/>
    <property type="molecule type" value="Genomic_DNA"/>
</dbReference>
<dbReference type="InterPro" id="IPR013709">
    <property type="entry name" value="2-isopropylmalate_synth_dimer"/>
</dbReference>
<dbReference type="NCBIfam" id="TIGR00977">
    <property type="entry name" value="citramal_synth"/>
    <property type="match status" value="1"/>
</dbReference>
<comment type="pathway">
    <text evidence="6">Amino-acid biosynthesis.</text>
</comment>
<dbReference type="PANTHER" id="PTHR43538">
    <property type="entry name" value="ALPHA-IPM SYNTHASE/HOMOCITRATE SYNTHASE"/>
    <property type="match status" value="1"/>
</dbReference>
<dbReference type="Gene3D" id="1.10.238.260">
    <property type="match status" value="1"/>
</dbReference>
<dbReference type="Gene3D" id="3.30.160.270">
    <property type="match status" value="1"/>
</dbReference>
<dbReference type="Pfam" id="PF22617">
    <property type="entry name" value="HCS_D2"/>
    <property type="match status" value="1"/>
</dbReference>
<evidence type="ECO:0000256" key="7">
    <source>
        <dbReference type="ARBA" id="ARBA00048263"/>
    </source>
</evidence>
<dbReference type="InterPro" id="IPR054691">
    <property type="entry name" value="LeuA/HCS_post-cat"/>
</dbReference>
<feature type="domain" description="Pyruvate carboxyltransferase" evidence="9">
    <location>
        <begin position="13"/>
        <end position="279"/>
    </location>
</feature>
<dbReference type="EC" id="2.3.3.21" evidence="8"/>
<protein>
    <recommendedName>
        <fullName evidence="8">Citramalate synthase</fullName>
        <ecNumber evidence="8">2.3.3.21</ecNumber>
    </recommendedName>
</protein>
<dbReference type="InterPro" id="IPR036230">
    <property type="entry name" value="LeuA_allosteric_dom_sf"/>
</dbReference>
<keyword evidence="11" id="KW-1185">Reference proteome</keyword>
<dbReference type="SUPFAM" id="SSF51569">
    <property type="entry name" value="Aldolase"/>
    <property type="match status" value="1"/>
</dbReference>
<evidence type="ECO:0000256" key="4">
    <source>
        <dbReference type="ARBA" id="ARBA00022679"/>
    </source>
</evidence>
<organism evidence="10 11">
    <name type="scientific">Streptomyces ochraceiscleroticus</name>
    <dbReference type="NCBI Taxonomy" id="47761"/>
    <lineage>
        <taxon>Bacteria</taxon>
        <taxon>Bacillati</taxon>
        <taxon>Actinomycetota</taxon>
        <taxon>Actinomycetes</taxon>
        <taxon>Kitasatosporales</taxon>
        <taxon>Streptomycetaceae</taxon>
        <taxon>Streptomyces</taxon>
    </lineage>
</organism>
<dbReference type="Proteomes" id="UP001596139">
    <property type="component" value="Unassembled WGS sequence"/>
</dbReference>